<evidence type="ECO:0000313" key="3">
    <source>
        <dbReference type="Proteomes" id="UP001459277"/>
    </source>
</evidence>
<keyword evidence="3" id="KW-1185">Reference proteome</keyword>
<comment type="caution">
    <text evidence="2">The sequence shown here is derived from an EMBL/GenBank/DDBJ whole genome shotgun (WGS) entry which is preliminary data.</text>
</comment>
<dbReference type="Pfam" id="PF03372">
    <property type="entry name" value="Exo_endo_phos"/>
    <property type="match status" value="1"/>
</dbReference>
<accession>A0AAW2DNH7</accession>
<evidence type="ECO:0000313" key="2">
    <source>
        <dbReference type="EMBL" id="KAL0012183.1"/>
    </source>
</evidence>
<dbReference type="InterPro" id="IPR005135">
    <property type="entry name" value="Endo/exonuclease/phosphatase"/>
</dbReference>
<dbReference type="PANTHER" id="PTHR33710:SF71">
    <property type="entry name" value="ENDONUCLEASE_EXONUCLEASE_PHOSPHATASE DOMAIN-CONTAINING PROTEIN"/>
    <property type="match status" value="1"/>
</dbReference>
<reference evidence="2 3" key="1">
    <citation type="submission" date="2024-01" db="EMBL/GenBank/DDBJ databases">
        <title>A telomere-to-telomere, gap-free genome of sweet tea (Lithocarpus litseifolius).</title>
        <authorList>
            <person name="Zhou J."/>
        </authorList>
    </citation>
    <scope>NUCLEOTIDE SEQUENCE [LARGE SCALE GENOMIC DNA]</scope>
    <source>
        <strain evidence="2">Zhou-2022a</strain>
        <tissue evidence="2">Leaf</tissue>
    </source>
</reference>
<dbReference type="GO" id="GO:0003824">
    <property type="term" value="F:catalytic activity"/>
    <property type="evidence" value="ECO:0007669"/>
    <property type="project" value="InterPro"/>
</dbReference>
<proteinExistence type="predicted"/>
<name>A0AAW2DNH7_9ROSI</name>
<dbReference type="Gene3D" id="3.60.10.10">
    <property type="entry name" value="Endonuclease/exonuclease/phosphatase"/>
    <property type="match status" value="1"/>
</dbReference>
<sequence>MEKEKEKAGFRNGLIIPSIGRSGGIALLWKKDILVEVQGYSNHYIDAIVTDPSSGFKWRITGFYEHSETHRRKESWDMMRELNRRYSLPWLCFGDFNEILTTGEKMGGTRRHQKQMEDFGDVINKCGFKDLGYTGPDFTWCNMREGEERIYLRIDRALATSEWIDQYGNMRVHHLVDSVSDHYALLVTDSVPQRIQQRRRFHFEAMWTKREDCKCIISEVWQSRTESNTPNGIAMGLKQCADKLTRWNKTTFGQVPRQIQNKRKALCEMVKRDRDGSLGREINKLRKEINDLLDSEEILWQQRAKVQWLTAGDRNTKFFHSKASKRRRKNNINKIQDDNGVWYESEDNIAEIAVNYFERLYTTSQPSNITEVTDTIQSRVTPEMNLKLIS</sequence>
<dbReference type="InterPro" id="IPR036691">
    <property type="entry name" value="Endo/exonu/phosph_ase_sf"/>
</dbReference>
<organism evidence="2 3">
    <name type="scientific">Lithocarpus litseifolius</name>
    <dbReference type="NCBI Taxonomy" id="425828"/>
    <lineage>
        <taxon>Eukaryota</taxon>
        <taxon>Viridiplantae</taxon>
        <taxon>Streptophyta</taxon>
        <taxon>Embryophyta</taxon>
        <taxon>Tracheophyta</taxon>
        <taxon>Spermatophyta</taxon>
        <taxon>Magnoliopsida</taxon>
        <taxon>eudicotyledons</taxon>
        <taxon>Gunneridae</taxon>
        <taxon>Pentapetalae</taxon>
        <taxon>rosids</taxon>
        <taxon>fabids</taxon>
        <taxon>Fagales</taxon>
        <taxon>Fagaceae</taxon>
        <taxon>Lithocarpus</taxon>
    </lineage>
</organism>
<dbReference type="Proteomes" id="UP001459277">
    <property type="component" value="Unassembled WGS sequence"/>
</dbReference>
<feature type="domain" description="Endonuclease/exonuclease/phosphatase" evidence="1">
    <location>
        <begin position="18"/>
        <end position="182"/>
    </location>
</feature>
<evidence type="ECO:0000259" key="1">
    <source>
        <dbReference type="Pfam" id="PF03372"/>
    </source>
</evidence>
<dbReference type="AlphaFoldDB" id="A0AAW2DNH7"/>
<gene>
    <name evidence="2" type="ORF">SO802_007291</name>
</gene>
<protein>
    <recommendedName>
        <fullName evidence="1">Endonuclease/exonuclease/phosphatase domain-containing protein</fullName>
    </recommendedName>
</protein>
<dbReference type="SUPFAM" id="SSF56219">
    <property type="entry name" value="DNase I-like"/>
    <property type="match status" value="1"/>
</dbReference>
<dbReference type="PANTHER" id="PTHR33710">
    <property type="entry name" value="BNAC02G09200D PROTEIN"/>
    <property type="match status" value="1"/>
</dbReference>
<dbReference type="EMBL" id="JAZDWU010000002">
    <property type="protein sequence ID" value="KAL0012183.1"/>
    <property type="molecule type" value="Genomic_DNA"/>
</dbReference>